<evidence type="ECO:0000256" key="1">
    <source>
        <dbReference type="SAM" id="MobiDB-lite"/>
    </source>
</evidence>
<dbReference type="Proteomes" id="UP000565155">
    <property type="component" value="Unassembled WGS sequence"/>
</dbReference>
<proteinExistence type="predicted"/>
<organism evidence="2 3">
    <name type="scientific">Vibrio alginolyticus</name>
    <dbReference type="NCBI Taxonomy" id="663"/>
    <lineage>
        <taxon>Bacteria</taxon>
        <taxon>Pseudomonadati</taxon>
        <taxon>Pseudomonadota</taxon>
        <taxon>Gammaproteobacteria</taxon>
        <taxon>Vibrionales</taxon>
        <taxon>Vibrionaceae</taxon>
        <taxon>Vibrio</taxon>
    </lineage>
</organism>
<evidence type="ECO:0000313" key="2">
    <source>
        <dbReference type="EMBL" id="NMR77715.1"/>
    </source>
</evidence>
<feature type="region of interest" description="Disordered" evidence="1">
    <location>
        <begin position="27"/>
        <end position="51"/>
    </location>
</feature>
<name>A0A7Y0N2L3_VIBAL</name>
<sequence length="51" mass="5551">SNAVSAWEGSDINQIDQIKTVLDGLNNNDDVPILPSSYEDCPTPDFTQPES</sequence>
<accession>A0A7Y0N2L3</accession>
<comment type="caution">
    <text evidence="2">The sequence shown here is derived from an EMBL/GenBank/DDBJ whole genome shotgun (WGS) entry which is preliminary data.</text>
</comment>
<evidence type="ECO:0000313" key="3">
    <source>
        <dbReference type="Proteomes" id="UP000565155"/>
    </source>
</evidence>
<dbReference type="AlphaFoldDB" id="A0A7Y0N2L3"/>
<reference evidence="2 3" key="1">
    <citation type="submission" date="2020-04" db="EMBL/GenBank/DDBJ databases">
        <title>Whole-genome sequencing of Vibrio spp. from China reveals different genetic environments of blaCTX-M-14 among diverse lineages.</title>
        <authorList>
            <person name="Zheng Z."/>
            <person name="Ye L."/>
            <person name="Chen S."/>
        </authorList>
    </citation>
    <scope>NUCLEOTIDE SEQUENCE [LARGE SCALE GENOMIC DNA]</scope>
    <source>
        <strain evidence="2 3">Vb1636</strain>
    </source>
</reference>
<feature type="non-terminal residue" evidence="2">
    <location>
        <position position="1"/>
    </location>
</feature>
<gene>
    <name evidence="2" type="ORF">HKB35_29490</name>
</gene>
<dbReference type="EMBL" id="JABCMA010001007">
    <property type="protein sequence ID" value="NMR77715.1"/>
    <property type="molecule type" value="Genomic_DNA"/>
</dbReference>
<protein>
    <submittedName>
        <fullName evidence="2">Uncharacterized protein</fullName>
    </submittedName>
</protein>